<keyword evidence="1" id="KW-1133">Transmembrane helix</keyword>
<evidence type="ECO:0000313" key="3">
    <source>
        <dbReference type="EMBL" id="EKG10331.1"/>
    </source>
</evidence>
<evidence type="ECO:0000256" key="2">
    <source>
        <dbReference type="SAM" id="SignalP"/>
    </source>
</evidence>
<dbReference type="HOGENOM" id="CLU_1061998_0_0_1"/>
<dbReference type="VEuPathDB" id="FungiDB:MPH_12612"/>
<feature type="signal peptide" evidence="2">
    <location>
        <begin position="1"/>
        <end position="23"/>
    </location>
</feature>
<dbReference type="OrthoDB" id="10488375at2759"/>
<dbReference type="Proteomes" id="UP000007129">
    <property type="component" value="Unassembled WGS sequence"/>
</dbReference>
<evidence type="ECO:0000313" key="4">
    <source>
        <dbReference type="Proteomes" id="UP000007129"/>
    </source>
</evidence>
<keyword evidence="2" id="KW-0732">Signal</keyword>
<name>K2QKE5_MACPH</name>
<proteinExistence type="predicted"/>
<organism evidence="3 4">
    <name type="scientific">Macrophomina phaseolina (strain MS6)</name>
    <name type="common">Charcoal rot fungus</name>
    <dbReference type="NCBI Taxonomy" id="1126212"/>
    <lineage>
        <taxon>Eukaryota</taxon>
        <taxon>Fungi</taxon>
        <taxon>Dikarya</taxon>
        <taxon>Ascomycota</taxon>
        <taxon>Pezizomycotina</taxon>
        <taxon>Dothideomycetes</taxon>
        <taxon>Dothideomycetes incertae sedis</taxon>
        <taxon>Botryosphaeriales</taxon>
        <taxon>Botryosphaeriaceae</taxon>
        <taxon>Macrophomina</taxon>
    </lineage>
</organism>
<dbReference type="EMBL" id="AHHD01000523">
    <property type="protein sequence ID" value="EKG10331.1"/>
    <property type="molecule type" value="Genomic_DNA"/>
</dbReference>
<keyword evidence="1" id="KW-0812">Transmembrane</keyword>
<gene>
    <name evidence="3" type="ORF">MPH_12612</name>
</gene>
<feature type="transmembrane region" description="Helical" evidence="1">
    <location>
        <begin position="180"/>
        <end position="204"/>
    </location>
</feature>
<protein>
    <submittedName>
        <fullName evidence="3">Uncharacterized protein</fullName>
    </submittedName>
</protein>
<dbReference type="eggNOG" id="ENOG502SY1T">
    <property type="taxonomic scope" value="Eukaryota"/>
</dbReference>
<dbReference type="InParanoid" id="K2QKE5"/>
<sequence length="262" mass="27023">MSTTSRSLLAGLLLPLISHNVNALTNANFFYYPSLSEPVPQVIAGDTVNVSWSSNYPKGTLMVHCNGTQVSTTNGLDSAATEPVTIRDGWASPCHFQLGITDGVGWFDSGYLEIVDEDRETTTWAATGSCMTTTSAAATASATATSSSATSSSSATRIADAASSTTSAACDPTKKSGPGMGAGIGIGIGISAGCAAIPLLFLLLRRKKQVVDEKPAPAQNQGWGEYYNRAGGLTGSAEADGRAYQELSGQGNLIELDGQGRK</sequence>
<dbReference type="STRING" id="1126212.K2QKE5"/>
<evidence type="ECO:0000256" key="1">
    <source>
        <dbReference type="SAM" id="Phobius"/>
    </source>
</evidence>
<comment type="caution">
    <text evidence="3">The sequence shown here is derived from an EMBL/GenBank/DDBJ whole genome shotgun (WGS) entry which is preliminary data.</text>
</comment>
<feature type="chain" id="PRO_5003863284" evidence="2">
    <location>
        <begin position="24"/>
        <end position="262"/>
    </location>
</feature>
<dbReference type="AlphaFoldDB" id="K2QKE5"/>
<reference evidence="3 4" key="1">
    <citation type="journal article" date="2012" name="BMC Genomics">
        <title>Tools to kill: Genome of one of the most destructive plant pathogenic fungi Macrophomina phaseolina.</title>
        <authorList>
            <person name="Islam M.S."/>
            <person name="Haque M.S."/>
            <person name="Islam M.M."/>
            <person name="Emdad E.M."/>
            <person name="Halim A."/>
            <person name="Hossen Q.M.M."/>
            <person name="Hossain M.Z."/>
            <person name="Ahmed B."/>
            <person name="Rahim S."/>
            <person name="Rahman M.S."/>
            <person name="Alam M.M."/>
            <person name="Hou S."/>
            <person name="Wan X."/>
            <person name="Saito J.A."/>
            <person name="Alam M."/>
        </authorList>
    </citation>
    <scope>NUCLEOTIDE SEQUENCE [LARGE SCALE GENOMIC DNA]</scope>
    <source>
        <strain evidence="3 4">MS6</strain>
    </source>
</reference>
<accession>K2QKE5</accession>
<keyword evidence="1" id="KW-0472">Membrane</keyword>